<evidence type="ECO:0000313" key="11">
    <source>
        <dbReference type="Proteomes" id="UP001208570"/>
    </source>
</evidence>
<dbReference type="Gene3D" id="3.40.50.1000">
    <property type="entry name" value="HAD superfamily/HAD-like"/>
    <property type="match status" value="2"/>
</dbReference>
<accession>A0AAD9KF11</accession>
<dbReference type="InterPro" id="IPR006434">
    <property type="entry name" value="Pyrimidine_nucleotidase_eu"/>
</dbReference>
<dbReference type="GO" id="GO:0009117">
    <property type="term" value="P:nucleotide metabolic process"/>
    <property type="evidence" value="ECO:0007669"/>
    <property type="project" value="UniProtKB-KW"/>
</dbReference>
<protein>
    <recommendedName>
        <fullName evidence="3">5'-nucleotidase</fullName>
        <ecNumber evidence="3">3.1.3.5</ecNumber>
    </recommendedName>
</protein>
<evidence type="ECO:0000256" key="8">
    <source>
        <dbReference type="ARBA" id="ARBA00023080"/>
    </source>
</evidence>
<dbReference type="Gene3D" id="1.10.150.340">
    <property type="entry name" value="Pyrimidine 5'-nucleotidase (UMPH-1), N-terminal domain"/>
    <property type="match status" value="1"/>
</dbReference>
<name>A0AAD9KF11_9ANNE</name>
<proteinExistence type="inferred from homology"/>
<keyword evidence="7" id="KW-0460">Magnesium</keyword>
<evidence type="ECO:0000256" key="2">
    <source>
        <dbReference type="ARBA" id="ARBA00008389"/>
    </source>
</evidence>
<keyword evidence="11" id="KW-1185">Reference proteome</keyword>
<keyword evidence="9" id="KW-0812">Transmembrane</keyword>
<evidence type="ECO:0000256" key="3">
    <source>
        <dbReference type="ARBA" id="ARBA00012643"/>
    </source>
</evidence>
<dbReference type="AlphaFoldDB" id="A0AAD9KF11"/>
<evidence type="ECO:0000313" key="10">
    <source>
        <dbReference type="EMBL" id="KAK2170082.1"/>
    </source>
</evidence>
<evidence type="ECO:0000256" key="1">
    <source>
        <dbReference type="ARBA" id="ARBA00000815"/>
    </source>
</evidence>
<keyword evidence="5" id="KW-0547">Nucleotide-binding</keyword>
<comment type="similarity">
    <text evidence="2">Belongs to the pyrimidine 5'-nucleotidase family.</text>
</comment>
<gene>
    <name evidence="10" type="ORF">LSH36_4g00030</name>
</gene>
<evidence type="ECO:0000256" key="4">
    <source>
        <dbReference type="ARBA" id="ARBA00022723"/>
    </source>
</evidence>
<keyword evidence="4" id="KW-0479">Metal-binding</keyword>
<evidence type="ECO:0000256" key="7">
    <source>
        <dbReference type="ARBA" id="ARBA00022842"/>
    </source>
</evidence>
<dbReference type="InterPro" id="IPR036412">
    <property type="entry name" value="HAD-like_sf"/>
</dbReference>
<dbReference type="GO" id="GO:0000287">
    <property type="term" value="F:magnesium ion binding"/>
    <property type="evidence" value="ECO:0007669"/>
    <property type="project" value="InterPro"/>
</dbReference>
<comment type="catalytic activity">
    <reaction evidence="1">
        <text>a ribonucleoside 5'-phosphate + H2O = a ribonucleoside + phosphate</text>
        <dbReference type="Rhea" id="RHEA:12484"/>
        <dbReference type="ChEBI" id="CHEBI:15377"/>
        <dbReference type="ChEBI" id="CHEBI:18254"/>
        <dbReference type="ChEBI" id="CHEBI:43474"/>
        <dbReference type="ChEBI" id="CHEBI:58043"/>
        <dbReference type="EC" id="3.1.3.5"/>
    </reaction>
</comment>
<dbReference type="GO" id="GO:0005737">
    <property type="term" value="C:cytoplasm"/>
    <property type="evidence" value="ECO:0007669"/>
    <property type="project" value="InterPro"/>
</dbReference>
<dbReference type="FunFam" id="1.10.150.340:FF:000001">
    <property type="entry name" value="Cytosolic 5-nucleotidase 3-like"/>
    <property type="match status" value="1"/>
</dbReference>
<keyword evidence="6" id="KW-0378">Hydrolase</keyword>
<dbReference type="PANTHER" id="PTHR13045">
    <property type="entry name" value="5'-NUCLEOTIDASE"/>
    <property type="match status" value="1"/>
</dbReference>
<dbReference type="Proteomes" id="UP001208570">
    <property type="component" value="Unassembled WGS sequence"/>
</dbReference>
<evidence type="ECO:0000256" key="6">
    <source>
        <dbReference type="ARBA" id="ARBA00022801"/>
    </source>
</evidence>
<dbReference type="EMBL" id="JAODUP010000004">
    <property type="protein sequence ID" value="KAK2170082.1"/>
    <property type="molecule type" value="Genomic_DNA"/>
</dbReference>
<dbReference type="Pfam" id="PF05822">
    <property type="entry name" value="UMPH-1"/>
    <property type="match status" value="1"/>
</dbReference>
<reference evidence="10" key="1">
    <citation type="journal article" date="2023" name="Mol. Biol. Evol.">
        <title>Third-Generation Sequencing Reveals the Adaptive Role of the Epigenome in Three Deep-Sea Polychaetes.</title>
        <authorList>
            <person name="Perez M."/>
            <person name="Aroh O."/>
            <person name="Sun Y."/>
            <person name="Lan Y."/>
            <person name="Juniper S.K."/>
            <person name="Young C.R."/>
            <person name="Angers B."/>
            <person name="Qian P.Y."/>
        </authorList>
    </citation>
    <scope>NUCLEOTIDE SEQUENCE</scope>
    <source>
        <strain evidence="10">P08H-3</strain>
    </source>
</reference>
<evidence type="ECO:0000256" key="9">
    <source>
        <dbReference type="SAM" id="Phobius"/>
    </source>
</evidence>
<dbReference type="EC" id="3.1.3.5" evidence="3"/>
<organism evidence="10 11">
    <name type="scientific">Paralvinella palmiformis</name>
    <dbReference type="NCBI Taxonomy" id="53620"/>
    <lineage>
        <taxon>Eukaryota</taxon>
        <taxon>Metazoa</taxon>
        <taxon>Spiralia</taxon>
        <taxon>Lophotrochozoa</taxon>
        <taxon>Annelida</taxon>
        <taxon>Polychaeta</taxon>
        <taxon>Sedentaria</taxon>
        <taxon>Canalipalpata</taxon>
        <taxon>Terebellida</taxon>
        <taxon>Terebelliformia</taxon>
        <taxon>Alvinellidae</taxon>
        <taxon>Paralvinella</taxon>
    </lineage>
</organism>
<dbReference type="SUPFAM" id="SSF56784">
    <property type="entry name" value="HAD-like"/>
    <property type="match status" value="1"/>
</dbReference>
<feature type="transmembrane region" description="Helical" evidence="9">
    <location>
        <begin position="12"/>
        <end position="30"/>
    </location>
</feature>
<evidence type="ECO:0000256" key="5">
    <source>
        <dbReference type="ARBA" id="ARBA00022741"/>
    </source>
</evidence>
<dbReference type="GO" id="GO:0000166">
    <property type="term" value="F:nucleotide binding"/>
    <property type="evidence" value="ECO:0007669"/>
    <property type="project" value="UniProtKB-KW"/>
</dbReference>
<keyword evidence="9" id="KW-1133">Transmembrane helix</keyword>
<keyword evidence="8" id="KW-0546">Nucleotide metabolism</keyword>
<keyword evidence="9" id="KW-0472">Membrane</keyword>
<dbReference type="PANTHER" id="PTHR13045:SF0">
    <property type="entry name" value="7-METHYLGUANOSINE PHOSPHATE-SPECIFIC 5'-NUCLEOTIDASE"/>
    <property type="match status" value="1"/>
</dbReference>
<comment type="caution">
    <text evidence="10">The sequence shown here is derived from an EMBL/GenBank/DDBJ whole genome shotgun (WGS) entry which is preliminary data.</text>
</comment>
<dbReference type="InterPro" id="IPR023214">
    <property type="entry name" value="HAD_sf"/>
</dbReference>
<dbReference type="GO" id="GO:0008253">
    <property type="term" value="F:5'-nucleotidase activity"/>
    <property type="evidence" value="ECO:0007669"/>
    <property type="project" value="UniProtKB-EC"/>
</dbReference>
<sequence>MISRFTSGRIQTIVIGSFVTTSFISLLIWLRNRNKSKQRSVVSLKMIPALEKPSVHIKDPDKVESVINSMIQDGAEHLQVITDFDRTLSGYCMNGDIVDTTHQALDNSPVLPNGYRENANMIRDRYYPIEIDPNLTVDEKIPFMVEWWTKAHNLLVQASLTRSSLKTVVSESNIQLRKGCLNIFEDLHRHQVPLLIFSAGVGDIIVEVISQRGKLYENMKIVSNYMDFNGQIEESLDTYKQLYDIVLVSDETMDVPSAVLKKIL</sequence>